<keyword evidence="2 5" id="KW-0805">Transcription regulation</keyword>
<proteinExistence type="inferred from homology"/>
<dbReference type="GO" id="GO:0090575">
    <property type="term" value="C:RNA polymerase II transcription regulator complex"/>
    <property type="evidence" value="ECO:0007669"/>
    <property type="project" value="TreeGrafter"/>
</dbReference>
<dbReference type="FunFam" id="1.10.10.10:FF:000832">
    <property type="entry name" value="E2F-like (Mammalian transcription factor)"/>
    <property type="match status" value="1"/>
</dbReference>
<keyword evidence="3 5" id="KW-0238">DNA-binding</keyword>
<keyword evidence="5" id="KW-0539">Nucleus</keyword>
<evidence type="ECO:0000256" key="5">
    <source>
        <dbReference type="RuleBase" id="RU003796"/>
    </source>
</evidence>
<dbReference type="PANTHER" id="PTHR12081">
    <property type="entry name" value="TRANSCRIPTION FACTOR E2F"/>
    <property type="match status" value="1"/>
</dbReference>
<protein>
    <submittedName>
        <fullName evidence="9">E2F/DP family winged-helix DNA-binding domain-containing protein</fullName>
    </submittedName>
</protein>
<feature type="region of interest" description="Disordered" evidence="6">
    <location>
        <begin position="402"/>
        <end position="438"/>
    </location>
</feature>
<feature type="compositionally biased region" description="Acidic residues" evidence="6">
    <location>
        <begin position="106"/>
        <end position="116"/>
    </location>
</feature>
<feature type="domain" description="E2F/DP family winged-helix DNA-binding" evidence="7">
    <location>
        <begin position="120"/>
        <end position="187"/>
    </location>
</feature>
<evidence type="ECO:0000313" key="9">
    <source>
        <dbReference type="WBParaSite" id="PgR035X_g045_t01"/>
    </source>
</evidence>
<accession>A0A915BDA1</accession>
<evidence type="ECO:0000313" key="8">
    <source>
        <dbReference type="Proteomes" id="UP000887569"/>
    </source>
</evidence>
<evidence type="ECO:0000259" key="7">
    <source>
        <dbReference type="SMART" id="SM01372"/>
    </source>
</evidence>
<dbReference type="InterPro" id="IPR003316">
    <property type="entry name" value="E2F_WHTH_DNA-bd_dom"/>
</dbReference>
<dbReference type="InterPro" id="IPR036390">
    <property type="entry name" value="WH_DNA-bd_sf"/>
</dbReference>
<name>A0A915BDA1_PARUN</name>
<keyword evidence="8" id="KW-1185">Reference proteome</keyword>
<evidence type="ECO:0000256" key="2">
    <source>
        <dbReference type="ARBA" id="ARBA00023015"/>
    </source>
</evidence>
<evidence type="ECO:0000256" key="4">
    <source>
        <dbReference type="ARBA" id="ARBA00023163"/>
    </source>
</evidence>
<dbReference type="Pfam" id="PF02319">
    <property type="entry name" value="WHD_E2F_TDP"/>
    <property type="match status" value="2"/>
</dbReference>
<dbReference type="InterPro" id="IPR015633">
    <property type="entry name" value="E2F"/>
</dbReference>
<dbReference type="SMART" id="SM01372">
    <property type="entry name" value="E2F_TDP"/>
    <property type="match status" value="2"/>
</dbReference>
<dbReference type="WBParaSite" id="PgR035X_g045_t01">
    <property type="protein sequence ID" value="PgR035X_g045_t01"/>
    <property type="gene ID" value="PgR035X_g045"/>
</dbReference>
<dbReference type="AlphaFoldDB" id="A0A915BDA1"/>
<sequence>MNEQSAEKGIERKSTIASDDEEIDICSNDCEGNSRMSQGTTTSTASCSSQVVFAEEENTSNSAVNLSTTSMSSACSSGIGVSPLLGVRPLQPKLNRKRSRLSLDSNTDDNESEDGEGASRKEKSLGLLCQRFLVAMREEAQSGNDVHLESVAKKMAVEKRRIYDIVNVMEALEAMSKTNKSFYRWHGLQDLPQLMSNLQQQALSEGLPERIHRVEQAMCSFTELSPGSRRSGADIVGTLVSNKNVVNDSGYFGGSLQSRDEIKIQDLTDSSTLGKLHGDIRHNGSRDRNAKNSLAQLCRRFLMVLLCNPKDRRRVSLDVASTVLIKDPENEGFEPPSRSRCRRLYDIANVLVAMGIIKKVHYLFGTKKIPLFVYCGPEPDAKARFDVGLCIGRLLAQQSPALESSMTGSGTSADRQMSKKRASAGSVRRPTGVPTSSKIKVERQKSDLDVLVAASEEQRLRLQASNSGCQEAMNDENLPPNIVSPNRSIRTIPFVRTPSGAILVKPKPQFAKHSSFDVSALSPVSQPLSAARKFMMKVASEGYQIHDPKQPHAFQRIETPQAVSRLQPTSLTTRPFMAFSPLQQSSYPPMAMPVGIPLSALNSAYSMSAILGSVNRVANIPQCDYRIASPFQMVKPVQTSFEKPRTVLGELCQSLYQNQPTRP</sequence>
<dbReference type="FunFam" id="1.10.10.10:FF:000629">
    <property type="entry name" value="Transcription factor E2F/dimerization partner"/>
    <property type="match status" value="1"/>
</dbReference>
<feature type="compositionally biased region" description="Basic and acidic residues" evidence="6">
    <location>
        <begin position="1"/>
        <end position="14"/>
    </location>
</feature>
<reference evidence="9" key="1">
    <citation type="submission" date="2022-11" db="UniProtKB">
        <authorList>
            <consortium name="WormBaseParasite"/>
        </authorList>
    </citation>
    <scope>IDENTIFICATION</scope>
</reference>
<feature type="domain" description="E2F/DP family winged-helix DNA-binding" evidence="7">
    <location>
        <begin position="289"/>
        <end position="376"/>
    </location>
</feature>
<dbReference type="GO" id="GO:0000978">
    <property type="term" value="F:RNA polymerase II cis-regulatory region sequence-specific DNA binding"/>
    <property type="evidence" value="ECO:0007669"/>
    <property type="project" value="InterPro"/>
</dbReference>
<dbReference type="InterPro" id="IPR036388">
    <property type="entry name" value="WH-like_DNA-bd_sf"/>
</dbReference>
<evidence type="ECO:0000256" key="3">
    <source>
        <dbReference type="ARBA" id="ARBA00023125"/>
    </source>
</evidence>
<evidence type="ECO:0000256" key="6">
    <source>
        <dbReference type="SAM" id="MobiDB-lite"/>
    </source>
</evidence>
<dbReference type="Gene3D" id="1.10.10.10">
    <property type="entry name" value="Winged helix-like DNA-binding domain superfamily/Winged helix DNA-binding domain"/>
    <property type="match status" value="2"/>
</dbReference>
<evidence type="ECO:0000256" key="1">
    <source>
        <dbReference type="ARBA" id="ARBA00010940"/>
    </source>
</evidence>
<feature type="compositionally biased region" description="Polar residues" evidence="6">
    <location>
        <begin position="30"/>
        <end position="44"/>
    </location>
</feature>
<dbReference type="PANTHER" id="PTHR12081:SF7">
    <property type="entry name" value="TRANSCRIPTION FACTOR EFL-3"/>
    <property type="match status" value="1"/>
</dbReference>
<feature type="compositionally biased region" description="Polar residues" evidence="6">
    <location>
        <begin position="402"/>
        <end position="415"/>
    </location>
</feature>
<feature type="region of interest" description="Disordered" evidence="6">
    <location>
        <begin position="90"/>
        <end position="121"/>
    </location>
</feature>
<organism evidence="8 9">
    <name type="scientific">Parascaris univalens</name>
    <name type="common">Nematode worm</name>
    <dbReference type="NCBI Taxonomy" id="6257"/>
    <lineage>
        <taxon>Eukaryota</taxon>
        <taxon>Metazoa</taxon>
        <taxon>Ecdysozoa</taxon>
        <taxon>Nematoda</taxon>
        <taxon>Chromadorea</taxon>
        <taxon>Rhabditida</taxon>
        <taxon>Spirurina</taxon>
        <taxon>Ascaridomorpha</taxon>
        <taxon>Ascaridoidea</taxon>
        <taxon>Ascarididae</taxon>
        <taxon>Parascaris</taxon>
    </lineage>
</organism>
<comment type="similarity">
    <text evidence="1 5">Belongs to the E2F/DP family.</text>
</comment>
<dbReference type="SUPFAM" id="SSF46785">
    <property type="entry name" value="Winged helix' DNA-binding domain"/>
    <property type="match status" value="2"/>
</dbReference>
<comment type="subcellular location">
    <subcellularLocation>
        <location evidence="5">Nucleus</location>
    </subcellularLocation>
</comment>
<feature type="region of interest" description="Disordered" evidence="6">
    <location>
        <begin position="1"/>
        <end position="44"/>
    </location>
</feature>
<keyword evidence="4 5" id="KW-0804">Transcription</keyword>
<dbReference type="Proteomes" id="UP000887569">
    <property type="component" value="Unplaced"/>
</dbReference>
<dbReference type="GO" id="GO:0000981">
    <property type="term" value="F:DNA-binding transcription factor activity, RNA polymerase II-specific"/>
    <property type="evidence" value="ECO:0007669"/>
    <property type="project" value="TreeGrafter"/>
</dbReference>